<dbReference type="Gene3D" id="1.10.287.70">
    <property type="match status" value="2"/>
</dbReference>
<dbReference type="SUPFAM" id="SSF53850">
    <property type="entry name" value="Periplasmic binding protein-like II"/>
    <property type="match status" value="2"/>
</dbReference>
<evidence type="ECO:0000256" key="2">
    <source>
        <dbReference type="ARBA" id="ARBA00008685"/>
    </source>
</evidence>
<keyword evidence="3" id="KW-1003">Cell membrane</keyword>
<feature type="transmembrane region" description="Helical" evidence="9">
    <location>
        <begin position="306"/>
        <end position="324"/>
    </location>
</feature>
<sequence>MGHTLPSPVVGSARVKWDCFFQASNTRAFNQRHSWFLFEDSAYNDTKVDSILSDAAILLDADVVWFSNNVAVDLYRVNIHEPLLTLQLSIPRSPPALQQYWRRLPSAVARRKDFGGVYVKAVLVISHPESFRGWDDLSTKHIDTLPKATYPLVMLLADDMNFRYDFMQVQTFGGLVNGSFLNSAVGVVEQGRAEVAATSMIFRRDRMRQTHFVTETYDLGPAYIFRQPPQSAVANIFLLPLSRGVWVASGVVFSLIALFLAVFSKRLVKIDSSLAVITPGETFTFALGAVCQQGFHMTPHLQSIRVMMFFSFITSLFLFTSYSAKIVALLQSPSTSIQTITDLAKSPLTCGVQDTPYKKTYYLENPHPATKLLYERKLKPQGDRAFSYSVVEGVARLRTGQFAFQVEVSSGYDIISKTFTESEKCGLNYIDPFRLQTLGIPIKKHSGLKEIFSTRLRWYRDTGLMGRSARTWFATKPRCDSGAAGGFVSVGITDCLPAIQVLGIGAMLAAALLLVEISVHKSSVDVWSDRLGLVILAESLVDALTQLYRNASVAGIRLAVSPFPRVAPGPRQPPLSPDGLDHLQGNVLDLACPGADEVIRKASETRSFNQRNAWLLLHDAPYNITKLEASMSSIAILPDADVILFTSDITVDFYRVTVHEPIQISELDISRNSSQLELAQFWLQRPTVVTRRRNLGNITVKAALVVSIIWGHGSAPTKSSKTAARPFDFTQVQSYGDLVNGSFHNSAIGLLEQGRIEVAATSMLLRRDRMRMTHFVSESADLKFFRPAFIFRQPPQSAVANIFLLPLSRGVWIASFIVFLLVAAFLSLFSRRLMGLDPSLEVITPGETLTFAVGAVCQQGFFMTPNLQSIRVMMFFTFITSLFLFTLYSAKIVALLQSPSNSILTVKDLAMSPLSCGVQDTSYKKTYYIDNPHPATKVLYERKLRAQGERAFSYTAEEGVARLRSGQFAFQVELSAGFDIISKTFTESEKCGLNYVDPFRLQAVGIPIKKHSGLKELVSNRLRWFRDTGLMDRVRRIWSVQKPRCDSASISGVVTVGLADCLPAFQVLMCGAAAAVAILVMELSVHKPRCDSASISGVVTVGLTDCLPAFQVLMCGAAASGAILVMEVLVHKVS</sequence>
<evidence type="ECO:0000256" key="8">
    <source>
        <dbReference type="ARBA" id="ARBA00023180"/>
    </source>
</evidence>
<dbReference type="Pfam" id="PF00060">
    <property type="entry name" value="Lig_chan"/>
    <property type="match status" value="2"/>
</dbReference>
<keyword evidence="6 9" id="KW-0472">Membrane</keyword>
<dbReference type="InterPro" id="IPR052192">
    <property type="entry name" value="Insect_Ionotropic_Sensory_Rcpt"/>
</dbReference>
<feature type="transmembrane region" description="Helical" evidence="9">
    <location>
        <begin position="810"/>
        <end position="829"/>
    </location>
</feature>
<feature type="domain" description="Ionotropic receptor 75a N-terminal" evidence="11">
    <location>
        <begin position="587"/>
        <end position="704"/>
    </location>
</feature>
<evidence type="ECO:0000313" key="13">
    <source>
        <dbReference type="Proteomes" id="UP000823941"/>
    </source>
</evidence>
<gene>
    <name evidence="12" type="ORF">JYU34_013450</name>
</gene>
<reference evidence="12 13" key="1">
    <citation type="submission" date="2021-06" db="EMBL/GenBank/DDBJ databases">
        <title>A haploid diamondback moth (Plutella xylostella L.) genome assembly resolves 31 chromosomes and identifies a diamide resistance mutation.</title>
        <authorList>
            <person name="Ward C.M."/>
            <person name="Perry K.D."/>
            <person name="Baker G."/>
            <person name="Powis K."/>
            <person name="Heckel D.G."/>
            <person name="Baxter S.W."/>
        </authorList>
    </citation>
    <scope>NUCLEOTIDE SEQUENCE [LARGE SCALE GENOMIC DNA]</scope>
    <source>
        <strain evidence="12 13">LV</strain>
        <tissue evidence="12">Single pupa</tissue>
    </source>
</reference>
<dbReference type="Gene3D" id="3.40.190.10">
    <property type="entry name" value="Periplasmic binding protein-like II"/>
    <property type="match status" value="1"/>
</dbReference>
<evidence type="ECO:0000256" key="5">
    <source>
        <dbReference type="ARBA" id="ARBA00022989"/>
    </source>
</evidence>
<accession>A0ABQ7QA64</accession>
<evidence type="ECO:0000313" key="12">
    <source>
        <dbReference type="EMBL" id="KAG7302000.1"/>
    </source>
</evidence>
<feature type="transmembrane region" description="Helical" evidence="9">
    <location>
        <begin position="244"/>
        <end position="263"/>
    </location>
</feature>
<keyword evidence="7" id="KW-0675">Receptor</keyword>
<protein>
    <submittedName>
        <fullName evidence="12">Uncharacterized protein</fullName>
    </submittedName>
</protein>
<dbReference type="InterPro" id="IPR057074">
    <property type="entry name" value="IR75A_N"/>
</dbReference>
<dbReference type="PANTHER" id="PTHR42643:SF33">
    <property type="entry name" value="GLUTAMATE RECEPTOR 2-LIKE PROTEIN"/>
    <property type="match status" value="1"/>
</dbReference>
<evidence type="ECO:0000259" key="11">
    <source>
        <dbReference type="Pfam" id="PF24576"/>
    </source>
</evidence>
<evidence type="ECO:0000259" key="10">
    <source>
        <dbReference type="Pfam" id="PF00060"/>
    </source>
</evidence>
<dbReference type="Pfam" id="PF24576">
    <property type="entry name" value="IR75A_N"/>
    <property type="match status" value="1"/>
</dbReference>
<keyword evidence="5 9" id="KW-1133">Transmembrane helix</keyword>
<evidence type="ECO:0000256" key="7">
    <source>
        <dbReference type="ARBA" id="ARBA00023170"/>
    </source>
</evidence>
<dbReference type="EMBL" id="JAHIBW010000018">
    <property type="protein sequence ID" value="KAG7302000.1"/>
    <property type="molecule type" value="Genomic_DNA"/>
</dbReference>
<name>A0ABQ7QA64_PLUXY</name>
<comment type="caution">
    <text evidence="12">The sequence shown here is derived from an EMBL/GenBank/DDBJ whole genome shotgun (WGS) entry which is preliminary data.</text>
</comment>
<evidence type="ECO:0000256" key="1">
    <source>
        <dbReference type="ARBA" id="ARBA00004651"/>
    </source>
</evidence>
<dbReference type="InterPro" id="IPR001320">
    <property type="entry name" value="Iontro_rcpt_C"/>
</dbReference>
<organism evidence="12 13">
    <name type="scientific">Plutella xylostella</name>
    <name type="common">Diamondback moth</name>
    <name type="synonym">Plutella maculipennis</name>
    <dbReference type="NCBI Taxonomy" id="51655"/>
    <lineage>
        <taxon>Eukaryota</taxon>
        <taxon>Metazoa</taxon>
        <taxon>Ecdysozoa</taxon>
        <taxon>Arthropoda</taxon>
        <taxon>Hexapoda</taxon>
        <taxon>Insecta</taxon>
        <taxon>Pterygota</taxon>
        <taxon>Neoptera</taxon>
        <taxon>Endopterygota</taxon>
        <taxon>Lepidoptera</taxon>
        <taxon>Glossata</taxon>
        <taxon>Ditrysia</taxon>
        <taxon>Yponomeutoidea</taxon>
        <taxon>Plutellidae</taxon>
        <taxon>Plutella</taxon>
    </lineage>
</organism>
<keyword evidence="8" id="KW-0325">Glycoprotein</keyword>
<dbReference type="PANTHER" id="PTHR42643">
    <property type="entry name" value="IONOTROPIC RECEPTOR 20A-RELATED"/>
    <property type="match status" value="1"/>
</dbReference>
<evidence type="ECO:0000256" key="6">
    <source>
        <dbReference type="ARBA" id="ARBA00023136"/>
    </source>
</evidence>
<keyword evidence="13" id="KW-1185">Reference proteome</keyword>
<feature type="transmembrane region" description="Helical" evidence="9">
    <location>
        <begin position="872"/>
        <end position="890"/>
    </location>
</feature>
<proteinExistence type="inferred from homology"/>
<evidence type="ECO:0000256" key="9">
    <source>
        <dbReference type="SAM" id="Phobius"/>
    </source>
</evidence>
<feature type="domain" description="Ionotropic glutamate receptor C-terminal" evidence="10">
    <location>
        <begin position="245"/>
        <end position="355"/>
    </location>
</feature>
<comment type="similarity">
    <text evidence="2">Belongs to the glutamate-gated ion channel (TC 1.A.10.1) family.</text>
</comment>
<comment type="subcellular location">
    <subcellularLocation>
        <location evidence="1">Cell membrane</location>
        <topology evidence="1">Multi-pass membrane protein</topology>
    </subcellularLocation>
</comment>
<evidence type="ECO:0000256" key="3">
    <source>
        <dbReference type="ARBA" id="ARBA00022475"/>
    </source>
</evidence>
<evidence type="ECO:0000256" key="4">
    <source>
        <dbReference type="ARBA" id="ARBA00022692"/>
    </source>
</evidence>
<dbReference type="Proteomes" id="UP000823941">
    <property type="component" value="Chromosome 18"/>
</dbReference>
<feature type="domain" description="Ionotropic glutamate receptor C-terminal" evidence="10">
    <location>
        <begin position="811"/>
        <end position="1071"/>
    </location>
</feature>
<keyword evidence="4 9" id="KW-0812">Transmembrane</keyword>